<feature type="domain" description="Thioester reductase (TE)" evidence="7">
    <location>
        <begin position="21"/>
        <end position="261"/>
    </location>
</feature>
<gene>
    <name evidence="8" type="ORF">BYL167_LOCUS62190</name>
    <name evidence="9" type="ORF">GIL414_LOCUS70637</name>
</gene>
<keyword evidence="6" id="KW-0444">Lipid biosynthesis</keyword>
<comment type="similarity">
    <text evidence="6">Belongs to the fatty acyl-CoA reductase family.</text>
</comment>
<keyword evidence="4" id="KW-0472">Membrane</keyword>
<keyword evidence="6" id="KW-0521">NADP</keyword>
<proteinExistence type="inferred from homology"/>
<evidence type="ECO:0000256" key="4">
    <source>
        <dbReference type="ARBA" id="ARBA00023136"/>
    </source>
</evidence>
<keyword evidence="2" id="KW-0812">Transmembrane</keyword>
<protein>
    <recommendedName>
        <fullName evidence="6">Fatty acyl-CoA reductase</fullName>
        <ecNumber evidence="6">1.2.1.84</ecNumber>
    </recommendedName>
</protein>
<keyword evidence="3" id="KW-1133">Transmembrane helix</keyword>
<feature type="non-terminal residue" evidence="8">
    <location>
        <position position="262"/>
    </location>
</feature>
<dbReference type="SUPFAM" id="SSF51735">
    <property type="entry name" value="NAD(P)-binding Rossmann-fold domains"/>
    <property type="match status" value="1"/>
</dbReference>
<organism evidence="8 10">
    <name type="scientific">Rotaria magnacalcarata</name>
    <dbReference type="NCBI Taxonomy" id="392030"/>
    <lineage>
        <taxon>Eukaryota</taxon>
        <taxon>Metazoa</taxon>
        <taxon>Spiralia</taxon>
        <taxon>Gnathifera</taxon>
        <taxon>Rotifera</taxon>
        <taxon>Eurotatoria</taxon>
        <taxon>Bdelloidea</taxon>
        <taxon>Philodinida</taxon>
        <taxon>Philodinidae</taxon>
        <taxon>Rotaria</taxon>
    </lineage>
</organism>
<comment type="caution">
    <text evidence="8">The sequence shown here is derived from an EMBL/GenBank/DDBJ whole genome shotgun (WGS) entry which is preliminary data.</text>
</comment>
<dbReference type="EC" id="1.2.1.84" evidence="6"/>
<dbReference type="CDD" id="cd05236">
    <property type="entry name" value="FAR-N_SDR_e"/>
    <property type="match status" value="1"/>
</dbReference>
<evidence type="ECO:0000259" key="7">
    <source>
        <dbReference type="Pfam" id="PF07993"/>
    </source>
</evidence>
<comment type="catalytic activity">
    <reaction evidence="5 6">
        <text>a long-chain fatty acyl-CoA + 2 NADPH + 2 H(+) = a long-chain primary fatty alcohol + 2 NADP(+) + CoA</text>
        <dbReference type="Rhea" id="RHEA:52716"/>
        <dbReference type="ChEBI" id="CHEBI:15378"/>
        <dbReference type="ChEBI" id="CHEBI:57287"/>
        <dbReference type="ChEBI" id="CHEBI:57783"/>
        <dbReference type="ChEBI" id="CHEBI:58349"/>
        <dbReference type="ChEBI" id="CHEBI:77396"/>
        <dbReference type="ChEBI" id="CHEBI:83139"/>
        <dbReference type="EC" id="1.2.1.84"/>
    </reaction>
</comment>
<name>A0A8S3EST9_9BILA</name>
<accession>A0A8S3EST9</accession>
<dbReference type="InterPro" id="IPR036291">
    <property type="entry name" value="NAD(P)-bd_dom_sf"/>
</dbReference>
<dbReference type="GO" id="GO:0005777">
    <property type="term" value="C:peroxisome"/>
    <property type="evidence" value="ECO:0007669"/>
    <property type="project" value="TreeGrafter"/>
</dbReference>
<dbReference type="EMBL" id="CAJOBH010234140">
    <property type="protein sequence ID" value="CAF5083213.1"/>
    <property type="molecule type" value="Genomic_DNA"/>
</dbReference>
<evidence type="ECO:0000256" key="1">
    <source>
        <dbReference type="ARBA" id="ARBA00004141"/>
    </source>
</evidence>
<sequence length="262" mass="29341">MSASTEASAIIEYFKRKSIFITGATGFIGKQLVEKLVRSCPDIEHIYLLVRPKRGHAVKDRVKELLSSPLFNTVREMYPNFDEKISALQGDILDPNFGLSPADENILIEQCQVVFHSAATVRFQEPLRLAIQMNVASVKKLLALCHKMKKLQSIVHVSTAYANCNRNDVAEMIYPPPIQPAKLLEASEWMDDHVFDALTNKIISDRPNTYTFTKALAEYILSQEAKDLPLSIIRPSIVGSSWREPIPGWVDNYNGPSGLVVA</sequence>
<dbReference type="FunFam" id="3.40.50.720:FF:000143">
    <property type="entry name" value="Fatty acyl-CoA reductase"/>
    <property type="match status" value="1"/>
</dbReference>
<dbReference type="GO" id="GO:0080019">
    <property type="term" value="F:alcohol-forming very long-chain fatty acyl-CoA reductase activity"/>
    <property type="evidence" value="ECO:0007669"/>
    <property type="project" value="InterPro"/>
</dbReference>
<keyword evidence="6" id="KW-0560">Oxidoreductase</keyword>
<evidence type="ECO:0000256" key="5">
    <source>
        <dbReference type="ARBA" id="ARBA00052530"/>
    </source>
</evidence>
<evidence type="ECO:0000256" key="6">
    <source>
        <dbReference type="RuleBase" id="RU363097"/>
    </source>
</evidence>
<evidence type="ECO:0000256" key="2">
    <source>
        <dbReference type="ARBA" id="ARBA00022692"/>
    </source>
</evidence>
<keyword evidence="6" id="KW-0443">Lipid metabolism</keyword>
<dbReference type="PANTHER" id="PTHR11011:SF45">
    <property type="entry name" value="FATTY ACYL-COA REDUCTASE CG8306-RELATED"/>
    <property type="match status" value="1"/>
</dbReference>
<dbReference type="InterPro" id="IPR013120">
    <property type="entry name" value="FAR_NAD-bd"/>
</dbReference>
<evidence type="ECO:0000313" key="8">
    <source>
        <dbReference type="EMBL" id="CAF5083213.1"/>
    </source>
</evidence>
<dbReference type="GO" id="GO:0016020">
    <property type="term" value="C:membrane"/>
    <property type="evidence" value="ECO:0007669"/>
    <property type="project" value="UniProtKB-SubCell"/>
</dbReference>
<dbReference type="GO" id="GO:0035336">
    <property type="term" value="P:long-chain fatty-acyl-CoA metabolic process"/>
    <property type="evidence" value="ECO:0007669"/>
    <property type="project" value="TreeGrafter"/>
</dbReference>
<dbReference type="InterPro" id="IPR026055">
    <property type="entry name" value="FAR"/>
</dbReference>
<dbReference type="Proteomes" id="UP000681967">
    <property type="component" value="Unassembled WGS sequence"/>
</dbReference>
<dbReference type="AlphaFoldDB" id="A0A8S3EST9"/>
<dbReference type="Pfam" id="PF07993">
    <property type="entry name" value="NAD_binding_4"/>
    <property type="match status" value="1"/>
</dbReference>
<comment type="function">
    <text evidence="6">Catalyzes the reduction of fatty acyl-CoA to fatty alcohols.</text>
</comment>
<reference evidence="8" key="1">
    <citation type="submission" date="2021-02" db="EMBL/GenBank/DDBJ databases">
        <authorList>
            <person name="Nowell W R."/>
        </authorList>
    </citation>
    <scope>NUCLEOTIDE SEQUENCE</scope>
</reference>
<dbReference type="PANTHER" id="PTHR11011">
    <property type="entry name" value="MALE STERILITY PROTEIN 2-RELATED"/>
    <property type="match status" value="1"/>
</dbReference>
<comment type="subcellular location">
    <subcellularLocation>
        <location evidence="1">Membrane</location>
        <topology evidence="1">Multi-pass membrane protein</topology>
    </subcellularLocation>
</comment>
<evidence type="ECO:0000313" key="9">
    <source>
        <dbReference type="EMBL" id="CAF5184834.1"/>
    </source>
</evidence>
<dbReference type="GO" id="GO:0102965">
    <property type="term" value="F:alcohol-forming long-chain fatty acyl-CoA reductase activity"/>
    <property type="evidence" value="ECO:0007669"/>
    <property type="project" value="UniProtKB-EC"/>
</dbReference>
<dbReference type="EMBL" id="CAJOBJ010332649">
    <property type="protein sequence ID" value="CAF5184834.1"/>
    <property type="molecule type" value="Genomic_DNA"/>
</dbReference>
<dbReference type="Proteomes" id="UP000681720">
    <property type="component" value="Unassembled WGS sequence"/>
</dbReference>
<evidence type="ECO:0000256" key="3">
    <source>
        <dbReference type="ARBA" id="ARBA00022989"/>
    </source>
</evidence>
<dbReference type="Gene3D" id="3.40.50.720">
    <property type="entry name" value="NAD(P)-binding Rossmann-like Domain"/>
    <property type="match status" value="1"/>
</dbReference>
<evidence type="ECO:0000313" key="10">
    <source>
        <dbReference type="Proteomes" id="UP000681967"/>
    </source>
</evidence>